<dbReference type="EMBL" id="JAOYFB010000005">
    <property type="protein sequence ID" value="KAK4015178.1"/>
    <property type="molecule type" value="Genomic_DNA"/>
</dbReference>
<evidence type="ECO:0000313" key="3">
    <source>
        <dbReference type="Proteomes" id="UP001234178"/>
    </source>
</evidence>
<gene>
    <name evidence="2" type="ORF">OUZ56_030165</name>
</gene>
<sequence>MITCPQFLPVPLCITCSGRILDCGTENSERKIVLFNFFTSVFPMYLQDFFPTPSGHLTTAGPNAREGPSRDKEMAHST</sequence>
<proteinExistence type="predicted"/>
<feature type="compositionally biased region" description="Basic and acidic residues" evidence="1">
    <location>
        <begin position="67"/>
        <end position="78"/>
    </location>
</feature>
<evidence type="ECO:0000313" key="2">
    <source>
        <dbReference type="EMBL" id="KAK4015178.1"/>
    </source>
</evidence>
<comment type="caution">
    <text evidence="2">The sequence shown here is derived from an EMBL/GenBank/DDBJ whole genome shotgun (WGS) entry which is preliminary data.</text>
</comment>
<protein>
    <submittedName>
        <fullName evidence="2">Uncharacterized protein</fullName>
    </submittedName>
</protein>
<name>A0ABQ9ZQG1_9CRUS</name>
<accession>A0ABQ9ZQG1</accession>
<dbReference type="Proteomes" id="UP001234178">
    <property type="component" value="Unassembled WGS sequence"/>
</dbReference>
<keyword evidence="3" id="KW-1185">Reference proteome</keyword>
<evidence type="ECO:0000256" key="1">
    <source>
        <dbReference type="SAM" id="MobiDB-lite"/>
    </source>
</evidence>
<feature type="region of interest" description="Disordered" evidence="1">
    <location>
        <begin position="56"/>
        <end position="78"/>
    </location>
</feature>
<organism evidence="2 3">
    <name type="scientific">Daphnia magna</name>
    <dbReference type="NCBI Taxonomy" id="35525"/>
    <lineage>
        <taxon>Eukaryota</taxon>
        <taxon>Metazoa</taxon>
        <taxon>Ecdysozoa</taxon>
        <taxon>Arthropoda</taxon>
        <taxon>Crustacea</taxon>
        <taxon>Branchiopoda</taxon>
        <taxon>Diplostraca</taxon>
        <taxon>Cladocera</taxon>
        <taxon>Anomopoda</taxon>
        <taxon>Daphniidae</taxon>
        <taxon>Daphnia</taxon>
    </lineage>
</organism>
<reference evidence="2 3" key="1">
    <citation type="journal article" date="2023" name="Nucleic Acids Res.">
        <title>The hologenome of Daphnia magna reveals possible DNA methylation and microbiome-mediated evolution of the host genome.</title>
        <authorList>
            <person name="Chaturvedi A."/>
            <person name="Li X."/>
            <person name="Dhandapani V."/>
            <person name="Marshall H."/>
            <person name="Kissane S."/>
            <person name="Cuenca-Cambronero M."/>
            <person name="Asole G."/>
            <person name="Calvet F."/>
            <person name="Ruiz-Romero M."/>
            <person name="Marangio P."/>
            <person name="Guigo R."/>
            <person name="Rago D."/>
            <person name="Mirbahai L."/>
            <person name="Eastwood N."/>
            <person name="Colbourne J.K."/>
            <person name="Zhou J."/>
            <person name="Mallon E."/>
            <person name="Orsini L."/>
        </authorList>
    </citation>
    <scope>NUCLEOTIDE SEQUENCE [LARGE SCALE GENOMIC DNA]</scope>
    <source>
        <strain evidence="2">LRV0_1</strain>
    </source>
</reference>